<sequence>MTSTGERRFEVFGFDVPWEHAVGYSQGLRTGDLVKVSGQLSHDLDGNVLHAGNFPAQLEATLGNLDRVLSNFGAHRSDVVEVNVYIVDLRANFDAAVAGLKWYFDDHRPTNTTVGVTALAFPQQLVEVAATAILPTQP</sequence>
<name>A0A178M258_MYCIR</name>
<evidence type="ECO:0000313" key="2">
    <source>
        <dbReference type="Proteomes" id="UP000078396"/>
    </source>
</evidence>
<dbReference type="Proteomes" id="UP000078396">
    <property type="component" value="Unassembled WGS sequence"/>
</dbReference>
<protein>
    <recommendedName>
        <fullName evidence="3">Enamine deaminase RidA</fullName>
    </recommendedName>
</protein>
<dbReference type="GO" id="GO:0005829">
    <property type="term" value="C:cytosol"/>
    <property type="evidence" value="ECO:0007669"/>
    <property type="project" value="TreeGrafter"/>
</dbReference>
<evidence type="ECO:0000313" key="1">
    <source>
        <dbReference type="EMBL" id="OAN41875.1"/>
    </source>
</evidence>
<organism evidence="1 2">
    <name type="scientific">Mycolicibacterium iranicum</name>
    <name type="common">Mycobacterium iranicum</name>
    <dbReference type="NCBI Taxonomy" id="912594"/>
    <lineage>
        <taxon>Bacteria</taxon>
        <taxon>Bacillati</taxon>
        <taxon>Actinomycetota</taxon>
        <taxon>Actinomycetes</taxon>
        <taxon>Mycobacteriales</taxon>
        <taxon>Mycobacteriaceae</taxon>
        <taxon>Mycolicibacterium</taxon>
    </lineage>
</organism>
<accession>A0A178M258</accession>
<dbReference type="GO" id="GO:0019239">
    <property type="term" value="F:deaminase activity"/>
    <property type="evidence" value="ECO:0007669"/>
    <property type="project" value="TreeGrafter"/>
</dbReference>
<dbReference type="InterPro" id="IPR035959">
    <property type="entry name" value="RutC-like_sf"/>
</dbReference>
<dbReference type="EMBL" id="LWCS01000002">
    <property type="protein sequence ID" value="OAN41875.1"/>
    <property type="molecule type" value="Genomic_DNA"/>
</dbReference>
<dbReference type="Pfam" id="PF01042">
    <property type="entry name" value="Ribonuc_L-PSP"/>
    <property type="match status" value="1"/>
</dbReference>
<dbReference type="AlphaFoldDB" id="A0A178M258"/>
<dbReference type="InterPro" id="IPR006175">
    <property type="entry name" value="YjgF/YER057c/UK114"/>
</dbReference>
<gene>
    <name evidence="1" type="ORF">A4X20_03300</name>
</gene>
<dbReference type="SUPFAM" id="SSF55298">
    <property type="entry name" value="YjgF-like"/>
    <property type="match status" value="1"/>
</dbReference>
<reference evidence="1 2" key="1">
    <citation type="submission" date="2016-04" db="EMBL/GenBank/DDBJ databases">
        <title>Draft Genome Sequences of Staphylococcus capitis Strain H36, S. capitis Strain H65, S. cohnii Strain H62, S. hominis Strain H69, Mycobacterium iranicum Strain H39, Plantibacter sp. Strain H53, Pseudomonas oryzihabitans Strain H72, and Microbacterium sp. Strain H83, isolated from residential settings.</title>
        <authorList>
            <person name="Lymperopoulou D."/>
            <person name="Adams R.I."/>
            <person name="Lindow S."/>
            <person name="Coil D.A."/>
            <person name="Jospin G."/>
            <person name="Eisen J.A."/>
        </authorList>
    </citation>
    <scope>NUCLEOTIDE SEQUENCE [LARGE SCALE GENOMIC DNA]</scope>
    <source>
        <strain evidence="1 2">H39</strain>
    </source>
</reference>
<dbReference type="Gene3D" id="3.30.1330.40">
    <property type="entry name" value="RutC-like"/>
    <property type="match status" value="1"/>
</dbReference>
<comment type="caution">
    <text evidence="1">The sequence shown here is derived from an EMBL/GenBank/DDBJ whole genome shotgun (WGS) entry which is preliminary data.</text>
</comment>
<dbReference type="OrthoDB" id="9815126at2"/>
<dbReference type="PANTHER" id="PTHR11803:SF39">
    <property type="entry name" value="2-IMINOBUTANOATE_2-IMINOPROPANOATE DEAMINASE"/>
    <property type="match status" value="1"/>
</dbReference>
<dbReference type="RefSeq" id="WP_064280078.1">
    <property type="nucleotide sequence ID" value="NZ_LWCS01000002.1"/>
</dbReference>
<evidence type="ECO:0008006" key="3">
    <source>
        <dbReference type="Google" id="ProtNLM"/>
    </source>
</evidence>
<dbReference type="PANTHER" id="PTHR11803">
    <property type="entry name" value="2-IMINOBUTANOATE/2-IMINOPROPANOATE DEAMINASE RIDA"/>
    <property type="match status" value="1"/>
</dbReference>
<proteinExistence type="predicted"/>